<name>A0A8D7FH54_MUSAM</name>
<feature type="region of interest" description="Disordered" evidence="1">
    <location>
        <begin position="1"/>
        <end position="23"/>
    </location>
</feature>
<dbReference type="EMBL" id="HG996476">
    <property type="protein sequence ID" value="CAG1853214.1"/>
    <property type="molecule type" value="Genomic_DNA"/>
</dbReference>
<feature type="non-terminal residue" evidence="3">
    <location>
        <position position="1"/>
    </location>
</feature>
<reference evidence="3" key="1">
    <citation type="submission" date="2021-03" db="EMBL/GenBank/DDBJ databases">
        <authorList>
            <consortium name="Genoscope - CEA"/>
            <person name="William W."/>
        </authorList>
    </citation>
    <scope>NUCLEOTIDE SEQUENCE</scope>
    <source>
        <strain evidence="3">Doubled-haploid Pahang</strain>
    </source>
</reference>
<evidence type="ECO:0000256" key="1">
    <source>
        <dbReference type="SAM" id="MobiDB-lite"/>
    </source>
</evidence>
<protein>
    <submittedName>
        <fullName evidence="3">(wild Malaysian banana) hypothetical protein</fullName>
    </submittedName>
</protein>
<sequence length="345" mass="36916">SPGGGRCPFVTATPGGVAGERGRLPPRVEDRVAVPRRQRLAPPPLRPHDRGCLFLVEIQRYPPLVRLPPLLPPAVADRGPLRRHLGRRGRLLRGRGSLDLLCFRPVVVEEAARDLPDGLQEQVQATVASAASAAAAAGGDSGGGSGPRFRSAASVRFLLFCRSLFLSVVFCGLVAALSSVLLLGIAFALRALLRSQSVAAASDGHRGRQRALGRRSRHSYGGHLLHGPHVAAGLRRRGGVHDATLLRGAISLGRSSSNLRRQAQPELQIDAETKLPRGRRRPTRRLGIAAMAEGVCLGKARRNGGDDGYDLGQGSLCFRRADGRQSGGEGVGWTVDRRRRSHQEN</sequence>
<accession>A0A8D7FH54</accession>
<proteinExistence type="predicted"/>
<dbReference type="AlphaFoldDB" id="A0A8D7FH54"/>
<gene>
    <name evidence="3" type="ORF">GSMUA_314400.1</name>
</gene>
<feature type="region of interest" description="Disordered" evidence="1">
    <location>
        <begin position="324"/>
        <end position="345"/>
    </location>
</feature>
<organism evidence="3">
    <name type="scientific">Musa acuminata subsp. malaccensis</name>
    <name type="common">Wild banana</name>
    <name type="synonym">Musa malaccensis</name>
    <dbReference type="NCBI Taxonomy" id="214687"/>
    <lineage>
        <taxon>Eukaryota</taxon>
        <taxon>Viridiplantae</taxon>
        <taxon>Streptophyta</taxon>
        <taxon>Embryophyta</taxon>
        <taxon>Tracheophyta</taxon>
        <taxon>Spermatophyta</taxon>
        <taxon>Magnoliopsida</taxon>
        <taxon>Liliopsida</taxon>
        <taxon>Zingiberales</taxon>
        <taxon>Musaceae</taxon>
        <taxon>Musa</taxon>
    </lineage>
</organism>
<evidence type="ECO:0000256" key="2">
    <source>
        <dbReference type="SAM" id="Phobius"/>
    </source>
</evidence>
<keyword evidence="2" id="KW-0472">Membrane</keyword>
<keyword evidence="2" id="KW-1133">Transmembrane helix</keyword>
<keyword evidence="2" id="KW-0812">Transmembrane</keyword>
<feature type="transmembrane region" description="Helical" evidence="2">
    <location>
        <begin position="164"/>
        <end position="189"/>
    </location>
</feature>
<evidence type="ECO:0000313" key="3">
    <source>
        <dbReference type="EMBL" id="CAG1853214.1"/>
    </source>
</evidence>